<evidence type="ECO:0000256" key="2">
    <source>
        <dbReference type="PROSITE-ProRule" id="PRU00176"/>
    </source>
</evidence>
<dbReference type="SUPFAM" id="SSF54928">
    <property type="entry name" value="RNA-binding domain, RBD"/>
    <property type="match status" value="1"/>
</dbReference>
<dbReference type="InterPro" id="IPR035979">
    <property type="entry name" value="RBD_domain_sf"/>
</dbReference>
<evidence type="ECO:0000259" key="4">
    <source>
        <dbReference type="PROSITE" id="PS50102"/>
    </source>
</evidence>
<evidence type="ECO:0000256" key="3">
    <source>
        <dbReference type="SAM" id="MobiDB-lite"/>
    </source>
</evidence>
<evidence type="ECO:0000313" key="7">
    <source>
        <dbReference type="Proteomes" id="UP000027138"/>
    </source>
</evidence>
<dbReference type="Gene3D" id="3.10.450.50">
    <property type="match status" value="1"/>
</dbReference>
<accession>A0A067LB42</accession>
<dbReference type="FunFam" id="3.10.450.50:FF:000003">
    <property type="entry name" value="Nuclear transport factor 2 family protein"/>
    <property type="match status" value="1"/>
</dbReference>
<dbReference type="InterPro" id="IPR039539">
    <property type="entry name" value="Ras_GTPase_bind_prot"/>
</dbReference>
<evidence type="ECO:0000259" key="5">
    <source>
        <dbReference type="PROSITE" id="PS50177"/>
    </source>
</evidence>
<name>A0A067LB42_JATCU</name>
<dbReference type="AlphaFoldDB" id="A0A067LB42"/>
<dbReference type="PANTHER" id="PTHR10693:SF45">
    <property type="entry name" value="NUCLEAR TRANSPORT FACTOR 2 (NTF2) FAMILY PROTEIN WITH RNA BINDING (RRM-RBD-RNP MOTIFS) DOMAIN-CONTAINING PROTEIN"/>
    <property type="match status" value="1"/>
</dbReference>
<dbReference type="CDD" id="cd00590">
    <property type="entry name" value="RRM_SF"/>
    <property type="match status" value="1"/>
</dbReference>
<dbReference type="PROSITE" id="PS50177">
    <property type="entry name" value="NTF2_DOMAIN"/>
    <property type="match status" value="1"/>
</dbReference>
<feature type="domain" description="RRM" evidence="4">
    <location>
        <begin position="303"/>
        <end position="380"/>
    </location>
</feature>
<dbReference type="InterPro" id="IPR018222">
    <property type="entry name" value="Nuclear_transport_factor_2_euk"/>
</dbReference>
<evidence type="ECO:0000313" key="6">
    <source>
        <dbReference type="EMBL" id="KDP41314.1"/>
    </source>
</evidence>
<dbReference type="Proteomes" id="UP000027138">
    <property type="component" value="Unassembled WGS sequence"/>
</dbReference>
<dbReference type="CDD" id="cd00780">
    <property type="entry name" value="NTF2"/>
    <property type="match status" value="1"/>
</dbReference>
<feature type="domain" description="NTF2" evidence="5">
    <location>
        <begin position="15"/>
        <end position="133"/>
    </location>
</feature>
<dbReference type="GO" id="GO:0005829">
    <property type="term" value="C:cytosol"/>
    <property type="evidence" value="ECO:0007669"/>
    <property type="project" value="TreeGrafter"/>
</dbReference>
<dbReference type="PROSITE" id="PS50102">
    <property type="entry name" value="RRM"/>
    <property type="match status" value="1"/>
</dbReference>
<feature type="region of interest" description="Disordered" evidence="3">
    <location>
        <begin position="382"/>
        <end position="462"/>
    </location>
</feature>
<dbReference type="Gene3D" id="3.30.70.330">
    <property type="match status" value="1"/>
</dbReference>
<reference evidence="6 7" key="1">
    <citation type="journal article" date="2014" name="PLoS ONE">
        <title>Global Analysis of Gene Expression Profiles in Physic Nut (Jatropha curcas L.) Seedlings Exposed to Salt Stress.</title>
        <authorList>
            <person name="Zhang L."/>
            <person name="Zhang C."/>
            <person name="Wu P."/>
            <person name="Chen Y."/>
            <person name="Li M."/>
            <person name="Jiang H."/>
            <person name="Wu G."/>
        </authorList>
    </citation>
    <scope>NUCLEOTIDE SEQUENCE [LARGE SCALE GENOMIC DNA]</scope>
    <source>
        <strain evidence="7">cv. GZQX0401</strain>
        <tissue evidence="6">Young leaves</tissue>
    </source>
</reference>
<feature type="region of interest" description="Disordered" evidence="3">
    <location>
        <begin position="144"/>
        <end position="164"/>
    </location>
</feature>
<dbReference type="InterPro" id="IPR000504">
    <property type="entry name" value="RRM_dom"/>
</dbReference>
<dbReference type="Pfam" id="PF02136">
    <property type="entry name" value="NTF2"/>
    <property type="match status" value="1"/>
</dbReference>
<keyword evidence="1 2" id="KW-0694">RNA-binding</keyword>
<feature type="region of interest" description="Disordered" evidence="3">
    <location>
        <begin position="177"/>
        <end position="227"/>
    </location>
</feature>
<dbReference type="InterPro" id="IPR002075">
    <property type="entry name" value="NTF2_dom"/>
</dbReference>
<protein>
    <submittedName>
        <fullName evidence="6">Uncharacterized protein</fullName>
    </submittedName>
</protein>
<dbReference type="OrthoDB" id="339151at2759"/>
<sequence length="462" mass="50319">MATQVEESTPNPQVVGNAFVEQYYTLLTRSPKDVHKFYHNSSVISRPDFDGSMSSASTLEGIDKMILSLDYSNCGVEILTTDSQKSFGNGVIVMVTGFFTGKNSIKRKFTQMFFLAPQDSHAAYYVLNDVLRYVDENEAATIEINDVDDTAPAAPVTPDPEPTLVSDHIVLERTASPLEDTPQAEEPSHPSENGKISDADEVVSGHSVDSIPNDGPPVSAGAGQSDACKVSEATVNNVQEDTPKRSYASVANELNYKKQPFQQRIVSAKHVEHLRPTAAPEASPHPVNNKPVEKINNNSVKGHSIFVANLPMNATVEDLIETFQKFGPIKPNGVQVRSYKQEKNCFGFVEFESASSVQSALEASPIRIGEREAHIEEKKANNEGGKYAPRKGGFKGENFRSRGNFSGGRGYQFDNQGGASGQHRGGMARRNGEANQKVYQNGGRVPRQTQTQPQAEAQGVNI</sequence>
<dbReference type="InterPro" id="IPR032710">
    <property type="entry name" value="NTF2-like_dom_sf"/>
</dbReference>
<organism evidence="6 7">
    <name type="scientific">Jatropha curcas</name>
    <name type="common">Barbados nut</name>
    <dbReference type="NCBI Taxonomy" id="180498"/>
    <lineage>
        <taxon>Eukaryota</taxon>
        <taxon>Viridiplantae</taxon>
        <taxon>Streptophyta</taxon>
        <taxon>Embryophyta</taxon>
        <taxon>Tracheophyta</taxon>
        <taxon>Spermatophyta</taxon>
        <taxon>Magnoliopsida</taxon>
        <taxon>eudicotyledons</taxon>
        <taxon>Gunneridae</taxon>
        <taxon>Pentapetalae</taxon>
        <taxon>rosids</taxon>
        <taxon>fabids</taxon>
        <taxon>Malpighiales</taxon>
        <taxon>Euphorbiaceae</taxon>
        <taxon>Crotonoideae</taxon>
        <taxon>Jatropheae</taxon>
        <taxon>Jatropha</taxon>
    </lineage>
</organism>
<proteinExistence type="predicted"/>
<dbReference type="SUPFAM" id="SSF54427">
    <property type="entry name" value="NTF2-like"/>
    <property type="match status" value="1"/>
</dbReference>
<dbReference type="GO" id="GO:0003729">
    <property type="term" value="F:mRNA binding"/>
    <property type="evidence" value="ECO:0007669"/>
    <property type="project" value="TreeGrafter"/>
</dbReference>
<dbReference type="EMBL" id="KK914318">
    <property type="protein sequence ID" value="KDP41314.1"/>
    <property type="molecule type" value="Genomic_DNA"/>
</dbReference>
<dbReference type="Pfam" id="PF00076">
    <property type="entry name" value="RRM_1"/>
    <property type="match status" value="1"/>
</dbReference>
<dbReference type="InterPro" id="IPR012677">
    <property type="entry name" value="Nucleotide-bd_a/b_plait_sf"/>
</dbReference>
<dbReference type="GO" id="GO:1990904">
    <property type="term" value="C:ribonucleoprotein complex"/>
    <property type="evidence" value="ECO:0007669"/>
    <property type="project" value="TreeGrafter"/>
</dbReference>
<evidence type="ECO:0000256" key="1">
    <source>
        <dbReference type="ARBA" id="ARBA00022884"/>
    </source>
</evidence>
<dbReference type="PANTHER" id="PTHR10693">
    <property type="entry name" value="RAS GTPASE-ACTIVATING PROTEIN-BINDING PROTEIN"/>
    <property type="match status" value="1"/>
</dbReference>
<dbReference type="STRING" id="180498.A0A067LB42"/>
<dbReference type="SMART" id="SM00360">
    <property type="entry name" value="RRM"/>
    <property type="match status" value="1"/>
</dbReference>
<gene>
    <name evidence="6" type="ORF">JCGZ_15721</name>
</gene>
<keyword evidence="7" id="KW-1185">Reference proteome</keyword>
<feature type="compositionally biased region" description="Polar residues" evidence="3">
    <location>
        <begin position="447"/>
        <end position="462"/>
    </location>
</feature>